<protein>
    <submittedName>
        <fullName evidence="2">Uncharacterized protein</fullName>
    </submittedName>
</protein>
<name>A0ABU7CFE3_9TELE</name>
<keyword evidence="3" id="KW-1185">Reference proteome</keyword>
<feature type="region of interest" description="Disordered" evidence="1">
    <location>
        <begin position="50"/>
        <end position="70"/>
    </location>
</feature>
<proteinExistence type="predicted"/>
<dbReference type="Proteomes" id="UP001345963">
    <property type="component" value="Unassembled WGS sequence"/>
</dbReference>
<evidence type="ECO:0000313" key="3">
    <source>
        <dbReference type="Proteomes" id="UP001345963"/>
    </source>
</evidence>
<evidence type="ECO:0000313" key="2">
    <source>
        <dbReference type="EMBL" id="MED6261681.1"/>
    </source>
</evidence>
<reference evidence="2 3" key="1">
    <citation type="submission" date="2021-07" db="EMBL/GenBank/DDBJ databases">
        <authorList>
            <person name="Palmer J.M."/>
        </authorList>
    </citation>
    <scope>NUCLEOTIDE SEQUENCE [LARGE SCALE GENOMIC DNA]</scope>
    <source>
        <strain evidence="2 3">AT_MEX2019</strain>
        <tissue evidence="2">Muscle</tissue>
    </source>
</reference>
<sequence>MIRKWLRENPNKYPALTVKSAAEEERLQRSTGANQPWRIKDKTSLMIKQNSEPEVGSSHLNAPVAAGVEG</sequence>
<comment type="caution">
    <text evidence="2">The sequence shown here is derived from an EMBL/GenBank/DDBJ whole genome shotgun (WGS) entry which is preliminary data.</text>
</comment>
<dbReference type="EMBL" id="JAHUTI010090519">
    <property type="protein sequence ID" value="MED6261681.1"/>
    <property type="molecule type" value="Genomic_DNA"/>
</dbReference>
<evidence type="ECO:0000256" key="1">
    <source>
        <dbReference type="SAM" id="MobiDB-lite"/>
    </source>
</evidence>
<accession>A0ABU7CFE3</accession>
<gene>
    <name evidence="2" type="ORF">ATANTOWER_008454</name>
</gene>
<organism evidence="2 3">
    <name type="scientific">Ataeniobius toweri</name>
    <dbReference type="NCBI Taxonomy" id="208326"/>
    <lineage>
        <taxon>Eukaryota</taxon>
        <taxon>Metazoa</taxon>
        <taxon>Chordata</taxon>
        <taxon>Craniata</taxon>
        <taxon>Vertebrata</taxon>
        <taxon>Euteleostomi</taxon>
        <taxon>Actinopterygii</taxon>
        <taxon>Neopterygii</taxon>
        <taxon>Teleostei</taxon>
        <taxon>Neoteleostei</taxon>
        <taxon>Acanthomorphata</taxon>
        <taxon>Ovalentaria</taxon>
        <taxon>Atherinomorphae</taxon>
        <taxon>Cyprinodontiformes</taxon>
        <taxon>Goodeidae</taxon>
        <taxon>Ataeniobius</taxon>
    </lineage>
</organism>